<keyword evidence="3 6" id="KW-0812">Transmembrane</keyword>
<dbReference type="EMBL" id="CP060789">
    <property type="protein sequence ID" value="QNP57336.1"/>
    <property type="molecule type" value="Genomic_DNA"/>
</dbReference>
<evidence type="ECO:0000256" key="1">
    <source>
        <dbReference type="ARBA" id="ARBA00004162"/>
    </source>
</evidence>
<reference evidence="8 9" key="1">
    <citation type="submission" date="2020-08" db="EMBL/GenBank/DDBJ databases">
        <title>Genome sequence of Tessaracoccus defluvii JCM 17540T.</title>
        <authorList>
            <person name="Hyun D.-W."/>
            <person name="Bae J.-W."/>
        </authorList>
    </citation>
    <scope>NUCLEOTIDE SEQUENCE [LARGE SCALE GENOMIC DNA]</scope>
    <source>
        <strain evidence="8 9">JCM 17540</strain>
    </source>
</reference>
<evidence type="ECO:0000256" key="2">
    <source>
        <dbReference type="ARBA" id="ARBA00022475"/>
    </source>
</evidence>
<keyword evidence="4 6" id="KW-1133">Transmembrane helix</keyword>
<evidence type="ECO:0000256" key="3">
    <source>
        <dbReference type="ARBA" id="ARBA00022692"/>
    </source>
</evidence>
<dbReference type="GO" id="GO:0005886">
    <property type="term" value="C:plasma membrane"/>
    <property type="evidence" value="ECO:0007669"/>
    <property type="project" value="UniProtKB-SubCell"/>
</dbReference>
<dbReference type="RefSeq" id="WP_187722425.1">
    <property type="nucleotide sequence ID" value="NZ_CP060789.1"/>
</dbReference>
<proteinExistence type="predicted"/>
<evidence type="ECO:0000313" key="8">
    <source>
        <dbReference type="EMBL" id="QNP57336.1"/>
    </source>
</evidence>
<dbReference type="AlphaFoldDB" id="A0A7H0H9X0"/>
<evidence type="ECO:0000256" key="5">
    <source>
        <dbReference type="ARBA" id="ARBA00023136"/>
    </source>
</evidence>
<dbReference type="KEGG" id="tdf:H9L22_08950"/>
<sequence length="102" mass="10758">MSSPALVPDTPARVALRRPTEGRMIAGVASGLAEHLRMPVGVVRTTFVVLSFLSGAGLLAYGVLWVLVPRQREQEESAGLEAASRRGCVPWSGPSAVRTTAC</sequence>
<dbReference type="Proteomes" id="UP000516117">
    <property type="component" value="Chromosome"/>
</dbReference>
<evidence type="ECO:0000256" key="4">
    <source>
        <dbReference type="ARBA" id="ARBA00022989"/>
    </source>
</evidence>
<evidence type="ECO:0000313" key="9">
    <source>
        <dbReference type="Proteomes" id="UP000516117"/>
    </source>
</evidence>
<accession>A0A7H0H9X0</accession>
<keyword evidence="5 6" id="KW-0472">Membrane</keyword>
<feature type="domain" description="Phage shock protein PspC N-terminal" evidence="7">
    <location>
        <begin position="16"/>
        <end position="70"/>
    </location>
</feature>
<dbReference type="InterPro" id="IPR007168">
    <property type="entry name" value="Phageshock_PspC_N"/>
</dbReference>
<keyword evidence="2" id="KW-1003">Cell membrane</keyword>
<dbReference type="PANTHER" id="PTHR33885">
    <property type="entry name" value="PHAGE SHOCK PROTEIN C"/>
    <property type="match status" value="1"/>
</dbReference>
<evidence type="ECO:0000256" key="6">
    <source>
        <dbReference type="SAM" id="Phobius"/>
    </source>
</evidence>
<comment type="subcellular location">
    <subcellularLocation>
        <location evidence="1">Cell membrane</location>
        <topology evidence="1">Single-pass membrane protein</topology>
    </subcellularLocation>
</comment>
<organism evidence="8 9">
    <name type="scientific">Tessaracoccus defluvii</name>
    <dbReference type="NCBI Taxonomy" id="1285901"/>
    <lineage>
        <taxon>Bacteria</taxon>
        <taxon>Bacillati</taxon>
        <taxon>Actinomycetota</taxon>
        <taxon>Actinomycetes</taxon>
        <taxon>Propionibacteriales</taxon>
        <taxon>Propionibacteriaceae</taxon>
        <taxon>Tessaracoccus</taxon>
    </lineage>
</organism>
<protein>
    <submittedName>
        <fullName evidence="8">PspC domain-containing protein</fullName>
    </submittedName>
</protein>
<gene>
    <name evidence="8" type="ORF">H9L22_08950</name>
</gene>
<name>A0A7H0H9X0_9ACTN</name>
<feature type="transmembrane region" description="Helical" evidence="6">
    <location>
        <begin position="47"/>
        <end position="68"/>
    </location>
</feature>
<dbReference type="Pfam" id="PF04024">
    <property type="entry name" value="PspC"/>
    <property type="match status" value="1"/>
</dbReference>
<evidence type="ECO:0000259" key="7">
    <source>
        <dbReference type="Pfam" id="PF04024"/>
    </source>
</evidence>
<dbReference type="PANTHER" id="PTHR33885:SF3">
    <property type="entry name" value="PHAGE SHOCK PROTEIN C"/>
    <property type="match status" value="1"/>
</dbReference>
<keyword evidence="9" id="KW-1185">Reference proteome</keyword>
<dbReference type="InterPro" id="IPR052027">
    <property type="entry name" value="PspC"/>
</dbReference>